<dbReference type="Pfam" id="PF08327">
    <property type="entry name" value="AHSA1"/>
    <property type="match status" value="1"/>
</dbReference>
<organism evidence="3 4">
    <name type="scientific">Mucilaginibacter gilvus</name>
    <dbReference type="NCBI Taxonomy" id="2305909"/>
    <lineage>
        <taxon>Bacteria</taxon>
        <taxon>Pseudomonadati</taxon>
        <taxon>Bacteroidota</taxon>
        <taxon>Sphingobacteriia</taxon>
        <taxon>Sphingobacteriales</taxon>
        <taxon>Sphingobacteriaceae</taxon>
        <taxon>Mucilaginibacter</taxon>
    </lineage>
</organism>
<comment type="caution">
    <text evidence="3">The sequence shown here is derived from an EMBL/GenBank/DDBJ whole genome shotgun (WGS) entry which is preliminary data.</text>
</comment>
<dbReference type="CDD" id="cd07814">
    <property type="entry name" value="SRPBCC_CalC_Aha1-like"/>
    <property type="match status" value="1"/>
</dbReference>
<evidence type="ECO:0000259" key="2">
    <source>
        <dbReference type="Pfam" id="PF08327"/>
    </source>
</evidence>
<dbReference type="InterPro" id="IPR013538">
    <property type="entry name" value="ASHA1/2-like_C"/>
</dbReference>
<comment type="similarity">
    <text evidence="1">Belongs to the AHA1 family.</text>
</comment>
<dbReference type="Proteomes" id="UP000286701">
    <property type="component" value="Unassembled WGS sequence"/>
</dbReference>
<feature type="domain" description="Activator of Hsp90 ATPase homologue 1/2-like C-terminal" evidence="2">
    <location>
        <begin position="13"/>
        <end position="138"/>
    </location>
</feature>
<evidence type="ECO:0000313" key="4">
    <source>
        <dbReference type="Proteomes" id="UP000286701"/>
    </source>
</evidence>
<dbReference type="InterPro" id="IPR023393">
    <property type="entry name" value="START-like_dom_sf"/>
</dbReference>
<evidence type="ECO:0000313" key="3">
    <source>
        <dbReference type="EMBL" id="RWY48394.1"/>
    </source>
</evidence>
<proteinExistence type="inferred from homology"/>
<dbReference type="AlphaFoldDB" id="A0A3S3UUD4"/>
<keyword evidence="4" id="KW-1185">Reference proteome</keyword>
<dbReference type="EMBL" id="SBIW01000011">
    <property type="protein sequence ID" value="RWY48394.1"/>
    <property type="molecule type" value="Genomic_DNA"/>
</dbReference>
<dbReference type="Gene3D" id="3.30.530.20">
    <property type="match status" value="1"/>
</dbReference>
<accession>A0A3S3UUD4</accession>
<dbReference type="SUPFAM" id="SSF55961">
    <property type="entry name" value="Bet v1-like"/>
    <property type="match status" value="1"/>
</dbReference>
<protein>
    <submittedName>
        <fullName evidence="3">SRPBCC domain-containing protein</fullName>
    </submittedName>
</protein>
<dbReference type="OrthoDB" id="2355173at2"/>
<sequence length="142" mass="16994">MDNRPFELEQVYDAPIEEVWRILTDEDDMKEWYFPQLKKFKPVVSYKFEFTDDGSDYKKEWQVTKIDEGRKLGHSWIYKDYPGSSEVIFELFPVGNKTRLKLTHTGLASFPDDPHFARRRYEDGWKQIIGSNLKNYLKNQTS</sequence>
<name>A0A3S3UUD4_9SPHI</name>
<reference evidence="3 4" key="1">
    <citation type="submission" date="2019-01" db="EMBL/GenBank/DDBJ databases">
        <title>Mucilaginibacter antarcticum sp. nov., isolated from antarctic soil.</title>
        <authorList>
            <person name="Yan Y.-Q."/>
            <person name="Du Z.-J."/>
        </authorList>
    </citation>
    <scope>NUCLEOTIDE SEQUENCE [LARGE SCALE GENOMIC DNA]</scope>
    <source>
        <strain evidence="3 4">F01003</strain>
    </source>
</reference>
<gene>
    <name evidence="3" type="ORF">EPL05_19770</name>
</gene>
<evidence type="ECO:0000256" key="1">
    <source>
        <dbReference type="ARBA" id="ARBA00006817"/>
    </source>
</evidence>